<feature type="transmembrane region" description="Helical" evidence="1">
    <location>
        <begin position="454"/>
        <end position="476"/>
    </location>
</feature>
<dbReference type="Pfam" id="PF11028">
    <property type="entry name" value="TMEM260-like"/>
    <property type="match status" value="1"/>
</dbReference>
<dbReference type="Proteomes" id="UP000697710">
    <property type="component" value="Unassembled WGS sequence"/>
</dbReference>
<dbReference type="InterPro" id="IPR021280">
    <property type="entry name" value="TMEM260-like"/>
</dbReference>
<dbReference type="Gene3D" id="1.25.40.10">
    <property type="entry name" value="Tetratricopeptide repeat domain"/>
    <property type="match status" value="1"/>
</dbReference>
<reference evidence="2" key="2">
    <citation type="journal article" date="2021" name="Microbiome">
        <title>Successional dynamics and alternative stable states in a saline activated sludge microbial community over 9 years.</title>
        <authorList>
            <person name="Wang Y."/>
            <person name="Ye J."/>
            <person name="Ju F."/>
            <person name="Liu L."/>
            <person name="Boyd J.A."/>
            <person name="Deng Y."/>
            <person name="Parks D.H."/>
            <person name="Jiang X."/>
            <person name="Yin X."/>
            <person name="Woodcroft B.J."/>
            <person name="Tyson G.W."/>
            <person name="Hugenholtz P."/>
            <person name="Polz M.F."/>
            <person name="Zhang T."/>
        </authorList>
    </citation>
    <scope>NUCLEOTIDE SEQUENCE</scope>
    <source>
        <strain evidence="2">HKST-UBA01</strain>
    </source>
</reference>
<feature type="transmembrane region" description="Helical" evidence="1">
    <location>
        <begin position="183"/>
        <end position="211"/>
    </location>
</feature>
<feature type="transmembrane region" description="Helical" evidence="1">
    <location>
        <begin position="387"/>
        <end position="405"/>
    </location>
</feature>
<protein>
    <submittedName>
        <fullName evidence="2">DUF2723 domain-containing protein</fullName>
    </submittedName>
</protein>
<dbReference type="InterPro" id="IPR011990">
    <property type="entry name" value="TPR-like_helical_dom_sf"/>
</dbReference>
<name>A0A956RP01_UNCEI</name>
<keyword evidence="1" id="KW-0472">Membrane</keyword>
<feature type="transmembrane region" description="Helical" evidence="1">
    <location>
        <begin position="152"/>
        <end position="171"/>
    </location>
</feature>
<feature type="transmembrane region" description="Helical" evidence="1">
    <location>
        <begin position="82"/>
        <end position="104"/>
    </location>
</feature>
<feature type="transmembrane region" description="Helical" evidence="1">
    <location>
        <begin position="354"/>
        <end position="375"/>
    </location>
</feature>
<dbReference type="PANTHER" id="PTHR16214:SF3">
    <property type="entry name" value="TRANSMEMBRANE PROTEIN 260"/>
    <property type="match status" value="1"/>
</dbReference>
<evidence type="ECO:0000256" key="1">
    <source>
        <dbReference type="SAM" id="Phobius"/>
    </source>
</evidence>
<accession>A0A956RP01</accession>
<keyword evidence="1" id="KW-1133">Transmembrane helix</keyword>
<sequence length="857" mass="96301">MRLRRGGIDLWGAGLVFIVTQIVYILTVTRSCPFWDSGEFIATSYTLGIPHPPGTPLYVLIGRVMSMIPIASIATRVNYLSALASSVAAAFTFLVTLELYRAFFNPERSSEGNRASGERAPSPWIAWVAGSVAAFFTAFSRTFWDNAIEAEVYALSNLIMTLCLWLVLRWARPGDRRSRAGLFILLFYLLCLAMGIHLGTFLVLPGIVLFALLVERRLFGEGVLGALFVAGLLIMLHPALLTILGWKIWVPLLGIVALASLLSLVRPLHPSLGARGILTWCCIAAVLGISTHAYLMIRAHLNPAINEADPSNWDALWKMLIRDQYKPPNPFLVRKAPFAVQLTRHFWDYARDQYYTGLAPAALGLLLPYVIGLVGAVGHAVRDRRGFVLLFVTYLITSLGLVFYLNFRTEEVRDRDYFFVASFQFFTIWIGLGSAVLLEEMRAGLAQAASRSRALAIGLMSLVLVALPFGTLRAYWHSHDRTHFYVASDFAYNVLSSLEPEAILFTNGDNDTFPLWYLQQVEDYRKDVRVVNLSLLNTDWYMKQLMVDQPSIDLGWPEKDLPEIAMFSGWFAAFQAGQVSRSRLDDFLNAYGLAPYVRSYEVPQLAKDIAVARIVEREYGKRPLYLALTVPDHMGLDPRLVQKGIVMKIEEPKGKEERVDVDASLDLLEHTYRYRGIVRDGSADSKVYKDDNATRLVQNYAASYLGIAQELLSSGHLQRAVDAAERARDVSPQAPAVHYSLGILYRRVGNYPEMEKEFRWMVDTGNADARIFQLLAEALELQEKNGDAVGVYRLGLTRCSEDWELHRALFQHLWQVDQDHAGALEVLDTWLARHPQDTKVRRAREAYADSVMGTPAG</sequence>
<reference evidence="2" key="1">
    <citation type="submission" date="2020-04" db="EMBL/GenBank/DDBJ databases">
        <authorList>
            <person name="Zhang T."/>
        </authorList>
    </citation>
    <scope>NUCLEOTIDE SEQUENCE</scope>
    <source>
        <strain evidence="2">HKST-UBA01</strain>
    </source>
</reference>
<proteinExistence type="predicted"/>
<dbReference type="AlphaFoldDB" id="A0A956RP01"/>
<keyword evidence="1" id="KW-0812">Transmembrane</keyword>
<feature type="transmembrane region" description="Helical" evidence="1">
    <location>
        <begin position="277"/>
        <end position="297"/>
    </location>
</feature>
<feature type="transmembrane region" description="Helical" evidence="1">
    <location>
        <begin position="218"/>
        <end position="240"/>
    </location>
</feature>
<evidence type="ECO:0000313" key="3">
    <source>
        <dbReference type="Proteomes" id="UP000697710"/>
    </source>
</evidence>
<evidence type="ECO:0000313" key="2">
    <source>
        <dbReference type="EMBL" id="MCA9728066.1"/>
    </source>
</evidence>
<feature type="transmembrane region" description="Helical" evidence="1">
    <location>
        <begin position="7"/>
        <end position="27"/>
    </location>
</feature>
<feature type="transmembrane region" description="Helical" evidence="1">
    <location>
        <begin position="124"/>
        <end position="140"/>
    </location>
</feature>
<dbReference type="InterPro" id="IPR052724">
    <property type="entry name" value="GT117_domain-containing"/>
</dbReference>
<comment type="caution">
    <text evidence="2">The sequence shown here is derived from an EMBL/GenBank/DDBJ whole genome shotgun (WGS) entry which is preliminary data.</text>
</comment>
<dbReference type="SUPFAM" id="SSF48452">
    <property type="entry name" value="TPR-like"/>
    <property type="match status" value="1"/>
</dbReference>
<dbReference type="EMBL" id="JAGQHR010000293">
    <property type="protein sequence ID" value="MCA9728066.1"/>
    <property type="molecule type" value="Genomic_DNA"/>
</dbReference>
<feature type="transmembrane region" description="Helical" evidence="1">
    <location>
        <begin position="417"/>
        <end position="438"/>
    </location>
</feature>
<gene>
    <name evidence="2" type="ORF">KC729_10315</name>
</gene>
<dbReference type="PANTHER" id="PTHR16214">
    <property type="entry name" value="TRANSMEMBRANE PROTEIN 260"/>
    <property type="match status" value="1"/>
</dbReference>
<organism evidence="2 3">
    <name type="scientific">Eiseniibacteriota bacterium</name>
    <dbReference type="NCBI Taxonomy" id="2212470"/>
    <lineage>
        <taxon>Bacteria</taxon>
        <taxon>Candidatus Eiseniibacteriota</taxon>
    </lineage>
</organism>
<feature type="transmembrane region" description="Helical" evidence="1">
    <location>
        <begin position="246"/>
        <end position="265"/>
    </location>
</feature>